<comment type="caution">
    <text evidence="2">The sequence shown here is derived from an EMBL/GenBank/DDBJ whole genome shotgun (WGS) entry which is preliminary data.</text>
</comment>
<accession>A0A158GB03</accession>
<reference evidence="2" key="1">
    <citation type="submission" date="2016-01" db="EMBL/GenBank/DDBJ databases">
        <authorList>
            <person name="Peeters C."/>
        </authorList>
    </citation>
    <scope>NUCLEOTIDE SEQUENCE [LARGE SCALE GENOMIC DNA]</scope>
    <source>
        <strain evidence="2">LMG 22940</strain>
    </source>
</reference>
<dbReference type="RefSeq" id="WP_327382079.1">
    <property type="nucleotide sequence ID" value="NZ_FCON02000011.1"/>
</dbReference>
<evidence type="ECO:0000313" key="2">
    <source>
        <dbReference type="EMBL" id="SAL29067.1"/>
    </source>
</evidence>
<evidence type="ECO:0000256" key="1">
    <source>
        <dbReference type="SAM" id="MobiDB-lite"/>
    </source>
</evidence>
<dbReference type="InterPro" id="IPR046569">
    <property type="entry name" value="DUF6723"/>
</dbReference>
<feature type="compositionally biased region" description="Basic residues" evidence="1">
    <location>
        <begin position="1"/>
        <end position="16"/>
    </location>
</feature>
<sequence length="95" mass="10285">MRKPKLAYAKGIHHAAPRTTPPTEQDFEIYASYQVNAAGLYIGTLKVVRKTDGRLLFPFAGAPVIGPFPTRQEARNAADAYGSKIVAGDIVNPET</sequence>
<dbReference type="Proteomes" id="UP000054770">
    <property type="component" value="Unassembled WGS sequence"/>
</dbReference>
<dbReference type="AlphaFoldDB" id="A0A158GB03"/>
<gene>
    <name evidence="2" type="ORF">AWB68_01431</name>
</gene>
<proteinExistence type="predicted"/>
<dbReference type="Pfam" id="PF20484">
    <property type="entry name" value="DUF6723"/>
    <property type="match status" value="1"/>
</dbReference>
<dbReference type="EMBL" id="FCON02000011">
    <property type="protein sequence ID" value="SAL29067.1"/>
    <property type="molecule type" value="Genomic_DNA"/>
</dbReference>
<protein>
    <submittedName>
        <fullName evidence="2">Uncharacterized protein</fullName>
    </submittedName>
</protein>
<organism evidence="2 3">
    <name type="scientific">Caballeronia choica</name>
    <dbReference type="NCBI Taxonomy" id="326476"/>
    <lineage>
        <taxon>Bacteria</taxon>
        <taxon>Pseudomonadati</taxon>
        <taxon>Pseudomonadota</taxon>
        <taxon>Betaproteobacteria</taxon>
        <taxon>Burkholderiales</taxon>
        <taxon>Burkholderiaceae</taxon>
        <taxon>Caballeronia</taxon>
    </lineage>
</organism>
<keyword evidence="3" id="KW-1185">Reference proteome</keyword>
<name>A0A158GB03_9BURK</name>
<feature type="region of interest" description="Disordered" evidence="1">
    <location>
        <begin position="1"/>
        <end position="23"/>
    </location>
</feature>
<evidence type="ECO:0000313" key="3">
    <source>
        <dbReference type="Proteomes" id="UP000054770"/>
    </source>
</evidence>